<comment type="caution">
    <text evidence="2">The sequence shown here is derived from an EMBL/GenBank/DDBJ whole genome shotgun (WGS) entry which is preliminary data.</text>
</comment>
<organism evidence="2 3">
    <name type="scientific">Henosepilachna vigintioctopunctata</name>
    <dbReference type="NCBI Taxonomy" id="420089"/>
    <lineage>
        <taxon>Eukaryota</taxon>
        <taxon>Metazoa</taxon>
        <taxon>Ecdysozoa</taxon>
        <taxon>Arthropoda</taxon>
        <taxon>Hexapoda</taxon>
        <taxon>Insecta</taxon>
        <taxon>Pterygota</taxon>
        <taxon>Neoptera</taxon>
        <taxon>Endopterygota</taxon>
        <taxon>Coleoptera</taxon>
        <taxon>Polyphaga</taxon>
        <taxon>Cucujiformia</taxon>
        <taxon>Coccinelloidea</taxon>
        <taxon>Coccinellidae</taxon>
        <taxon>Epilachninae</taxon>
        <taxon>Epilachnini</taxon>
        <taxon>Henosepilachna</taxon>
    </lineage>
</organism>
<name>A0AAW1UV77_9CUCU</name>
<evidence type="ECO:0000313" key="2">
    <source>
        <dbReference type="EMBL" id="KAK9883892.1"/>
    </source>
</evidence>
<dbReference type="AlphaFoldDB" id="A0AAW1UV77"/>
<accession>A0AAW1UV77</accession>
<dbReference type="EMBL" id="JARQZJ010000092">
    <property type="protein sequence ID" value="KAK9883892.1"/>
    <property type="molecule type" value="Genomic_DNA"/>
</dbReference>
<gene>
    <name evidence="2" type="ORF">WA026_004832</name>
</gene>
<sequence>MYEYFRWVTHEALPGKKRVPTGALLISNEFDHQTVGSPRNRARSQSKEAIVKNKEKEAIGSDEVVRRSTRCHFKEATVILNSPGLDGRSSPKYLVPEVSPKKPLVNEEHRARILKDFNLLPSKDEQNLYLCGLISVLEIQRRRPRKEESEAKLHTANYAYRVRLVDEMQHLDVQVCASAFISIHGITRQRMCTIKKSLVTTSKALIDMRADLNACEGCGRKETQSFVSRRHGGLRGGQELRISHGDHLLFNPSYTCVHFFFAVSHFLDWFLKDSGIIVFSVGENAENLLEKQRGYLKELVPRNICCVLQIEGFCGTLRTFFFDCTIGLISNGQWHHFVFRRGKRRKPSRKTTSLAKKGKRGNETFGRHRKLPNLPHVYLQDYHHTTSFCSLRIDLTFSLPRSPKSMDGNLKSSALHAS</sequence>
<evidence type="ECO:0000313" key="3">
    <source>
        <dbReference type="Proteomes" id="UP001431783"/>
    </source>
</evidence>
<reference evidence="2 3" key="1">
    <citation type="submission" date="2023-03" db="EMBL/GenBank/DDBJ databases">
        <title>Genome insight into feeding habits of ladybird beetles.</title>
        <authorList>
            <person name="Li H.-S."/>
            <person name="Huang Y.-H."/>
            <person name="Pang H."/>
        </authorList>
    </citation>
    <scope>NUCLEOTIDE SEQUENCE [LARGE SCALE GENOMIC DNA]</scope>
    <source>
        <strain evidence="2">SYSU_2023b</strain>
        <tissue evidence="2">Whole body</tissue>
    </source>
</reference>
<evidence type="ECO:0000256" key="1">
    <source>
        <dbReference type="SAM" id="MobiDB-lite"/>
    </source>
</evidence>
<dbReference type="Proteomes" id="UP001431783">
    <property type="component" value="Unassembled WGS sequence"/>
</dbReference>
<proteinExistence type="predicted"/>
<protein>
    <submittedName>
        <fullName evidence="2">Uncharacterized protein</fullName>
    </submittedName>
</protein>
<keyword evidence="3" id="KW-1185">Reference proteome</keyword>
<feature type="region of interest" description="Disordered" evidence="1">
    <location>
        <begin position="343"/>
        <end position="366"/>
    </location>
</feature>